<protein>
    <submittedName>
        <fullName evidence="3">Uncharacterized protein</fullName>
    </submittedName>
</protein>
<keyword evidence="2" id="KW-0472">Membrane</keyword>
<dbReference type="Proteomes" id="UP001301958">
    <property type="component" value="Unassembled WGS sequence"/>
</dbReference>
<evidence type="ECO:0000256" key="2">
    <source>
        <dbReference type="SAM" id="Phobius"/>
    </source>
</evidence>
<evidence type="ECO:0000313" key="3">
    <source>
        <dbReference type="EMBL" id="KAK4222946.1"/>
    </source>
</evidence>
<feature type="transmembrane region" description="Helical" evidence="2">
    <location>
        <begin position="215"/>
        <end position="235"/>
    </location>
</feature>
<dbReference type="AlphaFoldDB" id="A0AAN6YRU4"/>
<keyword evidence="4" id="KW-1185">Reference proteome</keyword>
<sequence length="413" mass="44573">MQLKRQQDTIPPAITNPAVVTGAPYVIIVDTKRPTTTSTLPVSLTTVPLTTTFTPPAFCHSSNNYFIAIDTSVLSVDDSPIRVCYPSGYRSAVYSPGVCPSGFQSLIVPPVGSLAGEHRALCCRGDLTINSNRCESMWTKTNEIITYMSYDHLRSSYVTTSGILNSSTVGHTPVEIRWRDGDFSSSTPRTGNPGDGSPPGTVPDNGGGLSTGAKAGIGIGAAIAILLLILVAFVLRRHKRKARDLGTGAELEGNQILELHNNDIKPKELDAVANMRHELEARGQDDRSGRQELEATPLSSKETRSKQSKDGKGQYNASFSYDGLPSWSSTSPVDTPGFYPNLSEGNNTALLKTPGAPEARLGGNNEPVNSSQTGVSDDAPHQDVEIERRLRELEEEEARIKAQKRNLLDLKKK</sequence>
<feature type="region of interest" description="Disordered" evidence="1">
    <location>
        <begin position="280"/>
        <end position="317"/>
    </location>
</feature>
<reference evidence="3" key="1">
    <citation type="journal article" date="2023" name="Mol. Phylogenet. Evol.">
        <title>Genome-scale phylogeny and comparative genomics of the fungal order Sordariales.</title>
        <authorList>
            <person name="Hensen N."/>
            <person name="Bonometti L."/>
            <person name="Westerberg I."/>
            <person name="Brannstrom I.O."/>
            <person name="Guillou S."/>
            <person name="Cros-Aarteil S."/>
            <person name="Calhoun S."/>
            <person name="Haridas S."/>
            <person name="Kuo A."/>
            <person name="Mondo S."/>
            <person name="Pangilinan J."/>
            <person name="Riley R."/>
            <person name="LaButti K."/>
            <person name="Andreopoulos B."/>
            <person name="Lipzen A."/>
            <person name="Chen C."/>
            <person name="Yan M."/>
            <person name="Daum C."/>
            <person name="Ng V."/>
            <person name="Clum A."/>
            <person name="Steindorff A."/>
            <person name="Ohm R.A."/>
            <person name="Martin F."/>
            <person name="Silar P."/>
            <person name="Natvig D.O."/>
            <person name="Lalanne C."/>
            <person name="Gautier V."/>
            <person name="Ament-Velasquez S.L."/>
            <person name="Kruys A."/>
            <person name="Hutchinson M.I."/>
            <person name="Powell A.J."/>
            <person name="Barry K."/>
            <person name="Miller A.N."/>
            <person name="Grigoriev I.V."/>
            <person name="Debuchy R."/>
            <person name="Gladieux P."/>
            <person name="Hiltunen Thoren M."/>
            <person name="Johannesson H."/>
        </authorList>
    </citation>
    <scope>NUCLEOTIDE SEQUENCE</scope>
    <source>
        <strain evidence="3">CBS 990.96</strain>
    </source>
</reference>
<evidence type="ECO:0000313" key="4">
    <source>
        <dbReference type="Proteomes" id="UP001301958"/>
    </source>
</evidence>
<dbReference type="EMBL" id="MU865447">
    <property type="protein sequence ID" value="KAK4222946.1"/>
    <property type="molecule type" value="Genomic_DNA"/>
</dbReference>
<feature type="compositionally biased region" description="Basic and acidic residues" evidence="1">
    <location>
        <begin position="301"/>
        <end position="312"/>
    </location>
</feature>
<reference evidence="3" key="2">
    <citation type="submission" date="2023-05" db="EMBL/GenBank/DDBJ databases">
        <authorList>
            <consortium name="Lawrence Berkeley National Laboratory"/>
            <person name="Steindorff A."/>
            <person name="Hensen N."/>
            <person name="Bonometti L."/>
            <person name="Westerberg I."/>
            <person name="Brannstrom I.O."/>
            <person name="Guillou S."/>
            <person name="Cros-Aarteil S."/>
            <person name="Calhoun S."/>
            <person name="Haridas S."/>
            <person name="Kuo A."/>
            <person name="Mondo S."/>
            <person name="Pangilinan J."/>
            <person name="Riley R."/>
            <person name="Labutti K."/>
            <person name="Andreopoulos B."/>
            <person name="Lipzen A."/>
            <person name="Chen C."/>
            <person name="Yanf M."/>
            <person name="Daum C."/>
            <person name="Ng V."/>
            <person name="Clum A."/>
            <person name="Ohm R."/>
            <person name="Martin F."/>
            <person name="Silar P."/>
            <person name="Natvig D."/>
            <person name="Lalanne C."/>
            <person name="Gautier V."/>
            <person name="Ament-Velasquez S.L."/>
            <person name="Kruys A."/>
            <person name="Hutchinson M.I."/>
            <person name="Powell A.J."/>
            <person name="Barry K."/>
            <person name="Miller A.N."/>
            <person name="Grigoriev I.V."/>
            <person name="Debuchy R."/>
            <person name="Gladieux P."/>
            <person name="Thoren M.H."/>
            <person name="Johannesson H."/>
        </authorList>
    </citation>
    <scope>NUCLEOTIDE SEQUENCE</scope>
    <source>
        <strain evidence="3">CBS 990.96</strain>
    </source>
</reference>
<evidence type="ECO:0000256" key="1">
    <source>
        <dbReference type="SAM" id="MobiDB-lite"/>
    </source>
</evidence>
<keyword evidence="2" id="KW-1133">Transmembrane helix</keyword>
<feature type="region of interest" description="Disordered" evidence="1">
    <location>
        <begin position="178"/>
        <end position="208"/>
    </location>
</feature>
<comment type="caution">
    <text evidence="3">The sequence shown here is derived from an EMBL/GenBank/DDBJ whole genome shotgun (WGS) entry which is preliminary data.</text>
</comment>
<keyword evidence="2" id="KW-0812">Transmembrane</keyword>
<feature type="compositionally biased region" description="Polar residues" evidence="1">
    <location>
        <begin position="366"/>
        <end position="375"/>
    </location>
</feature>
<feature type="compositionally biased region" description="Basic and acidic residues" evidence="1">
    <location>
        <begin position="280"/>
        <end position="293"/>
    </location>
</feature>
<gene>
    <name evidence="3" type="ORF">QBC38DRAFT_447816</name>
</gene>
<proteinExistence type="predicted"/>
<name>A0AAN6YRU4_9PEZI</name>
<feature type="region of interest" description="Disordered" evidence="1">
    <location>
        <begin position="338"/>
        <end position="384"/>
    </location>
</feature>
<organism evidence="3 4">
    <name type="scientific">Podospora fimiseda</name>
    <dbReference type="NCBI Taxonomy" id="252190"/>
    <lineage>
        <taxon>Eukaryota</taxon>
        <taxon>Fungi</taxon>
        <taxon>Dikarya</taxon>
        <taxon>Ascomycota</taxon>
        <taxon>Pezizomycotina</taxon>
        <taxon>Sordariomycetes</taxon>
        <taxon>Sordariomycetidae</taxon>
        <taxon>Sordariales</taxon>
        <taxon>Podosporaceae</taxon>
        <taxon>Podospora</taxon>
    </lineage>
</organism>
<accession>A0AAN6YRU4</accession>